<sequence length="408" mass="46130">MTLRTITIAAVFVLCCPIVSGHEDSLFISPPDSLSTADSITNDKPDDGTPDREKAFFPVKNVDMQFQMRGSFRADFPHGDNASARFRMDDIRMNIEGRAGDKVYYRFRQTFTKDFNTLNFENVVSSVNYAFVKWKATRDASFTFGKHVLTLGGHEFDAVPVYVIQFSDFGSSLSSYQMGVSAEWHMNPHHDLVFQVSNFRGVSDSEFYYGGLPDGVSATDFPFIGTVNWNGDFLDKRLKLRYSASYGHQATDKGVWIVALGHSYRVRKWGGYLDLMWSRQGLDVSSIMSSSAAYTDGLHRTMQNTEYLTAVGYLHFFFSPSFSAFFKGAWECGGIYNGYDSMEKGIYRTNWNAQACLQYMPVKDSDFILFAHYNFYNMSPTSLGRTIGMAGISEHRVSLGIIYIMNVL</sequence>
<feature type="compositionally biased region" description="Basic and acidic residues" evidence="1">
    <location>
        <begin position="41"/>
        <end position="52"/>
    </location>
</feature>
<dbReference type="EMBL" id="JADIMD010000018">
    <property type="protein sequence ID" value="MBO8473921.1"/>
    <property type="molecule type" value="Genomic_DNA"/>
</dbReference>
<name>A0A9D9ILJ8_9BACT</name>
<evidence type="ECO:0000313" key="3">
    <source>
        <dbReference type="Proteomes" id="UP000823757"/>
    </source>
</evidence>
<evidence type="ECO:0000313" key="2">
    <source>
        <dbReference type="EMBL" id="MBO8473921.1"/>
    </source>
</evidence>
<dbReference type="Proteomes" id="UP000823757">
    <property type="component" value="Unassembled WGS sequence"/>
</dbReference>
<feature type="region of interest" description="Disordered" evidence="1">
    <location>
        <begin position="33"/>
        <end position="52"/>
    </location>
</feature>
<gene>
    <name evidence="2" type="ORF">IAB91_01335</name>
</gene>
<reference evidence="2" key="2">
    <citation type="journal article" date="2021" name="PeerJ">
        <title>Extensive microbial diversity within the chicken gut microbiome revealed by metagenomics and culture.</title>
        <authorList>
            <person name="Gilroy R."/>
            <person name="Ravi A."/>
            <person name="Getino M."/>
            <person name="Pursley I."/>
            <person name="Horton D.L."/>
            <person name="Alikhan N.F."/>
            <person name="Baker D."/>
            <person name="Gharbi K."/>
            <person name="Hall N."/>
            <person name="Watson M."/>
            <person name="Adriaenssens E.M."/>
            <person name="Foster-Nyarko E."/>
            <person name="Jarju S."/>
            <person name="Secka A."/>
            <person name="Antonio M."/>
            <person name="Oren A."/>
            <person name="Chaudhuri R.R."/>
            <person name="La Ragione R."/>
            <person name="Hildebrand F."/>
            <person name="Pallen M.J."/>
        </authorList>
    </citation>
    <scope>NUCLEOTIDE SEQUENCE</scope>
    <source>
        <strain evidence="2">B1-13419</strain>
    </source>
</reference>
<organism evidence="2 3">
    <name type="scientific">Candidatus Cryptobacteroides faecigallinarum</name>
    <dbReference type="NCBI Taxonomy" id="2840763"/>
    <lineage>
        <taxon>Bacteria</taxon>
        <taxon>Pseudomonadati</taxon>
        <taxon>Bacteroidota</taxon>
        <taxon>Bacteroidia</taxon>
        <taxon>Bacteroidales</taxon>
        <taxon>Candidatus Cryptobacteroides</taxon>
    </lineage>
</organism>
<accession>A0A9D9ILJ8</accession>
<dbReference type="InterPro" id="IPR010870">
    <property type="entry name" value="Porin_O/P"/>
</dbReference>
<comment type="caution">
    <text evidence="2">The sequence shown here is derived from an EMBL/GenBank/DDBJ whole genome shotgun (WGS) entry which is preliminary data.</text>
</comment>
<protein>
    <recommendedName>
        <fullName evidence="4">Phosphate-selective porin O and P</fullName>
    </recommendedName>
</protein>
<proteinExistence type="predicted"/>
<reference evidence="2" key="1">
    <citation type="submission" date="2020-10" db="EMBL/GenBank/DDBJ databases">
        <authorList>
            <person name="Gilroy R."/>
        </authorList>
    </citation>
    <scope>NUCLEOTIDE SEQUENCE</scope>
    <source>
        <strain evidence="2">B1-13419</strain>
    </source>
</reference>
<evidence type="ECO:0000256" key="1">
    <source>
        <dbReference type="SAM" id="MobiDB-lite"/>
    </source>
</evidence>
<dbReference type="Pfam" id="PF07396">
    <property type="entry name" value="Porin_O_P"/>
    <property type="match status" value="1"/>
</dbReference>
<dbReference type="AlphaFoldDB" id="A0A9D9ILJ8"/>
<evidence type="ECO:0008006" key="4">
    <source>
        <dbReference type="Google" id="ProtNLM"/>
    </source>
</evidence>